<dbReference type="AlphaFoldDB" id="A0A2T1NAX3"/>
<dbReference type="Gene3D" id="3.40.440.10">
    <property type="entry name" value="Adenylosuccinate Synthetase, subunit A, domain 1"/>
    <property type="match status" value="1"/>
</dbReference>
<keyword evidence="5 8" id="KW-0658">Purine biosynthesis</keyword>
<evidence type="ECO:0000313" key="12">
    <source>
        <dbReference type="Proteomes" id="UP000238430"/>
    </source>
</evidence>
<name>A0A2T1NAX3_9FLAO</name>
<dbReference type="InterPro" id="IPR042110">
    <property type="entry name" value="Adenylosuccinate_synth_dom2"/>
</dbReference>
<feature type="binding site" evidence="8">
    <location>
        <position position="13"/>
    </location>
    <ligand>
        <name>Mg(2+)</name>
        <dbReference type="ChEBI" id="CHEBI:18420"/>
    </ligand>
</feature>
<dbReference type="InterPro" id="IPR001114">
    <property type="entry name" value="Adenylosuccinate_synthetase"/>
</dbReference>
<keyword evidence="3 8" id="KW-0479">Metal-binding</keyword>
<dbReference type="OrthoDB" id="9807553at2"/>
<dbReference type="InterPro" id="IPR027417">
    <property type="entry name" value="P-loop_NTPase"/>
</dbReference>
<comment type="caution">
    <text evidence="11">The sequence shown here is derived from an EMBL/GenBank/DDBJ whole genome shotgun (WGS) entry which is preliminary data.</text>
</comment>
<dbReference type="NCBIfam" id="TIGR00184">
    <property type="entry name" value="purA"/>
    <property type="match status" value="1"/>
</dbReference>
<evidence type="ECO:0000256" key="8">
    <source>
        <dbReference type="HAMAP-Rule" id="MF_00011"/>
    </source>
</evidence>
<feature type="binding site" description="in other chain" evidence="8">
    <location>
        <begin position="13"/>
        <end position="16"/>
    </location>
    <ligand>
        <name>IMP</name>
        <dbReference type="ChEBI" id="CHEBI:58053"/>
        <note>ligand shared between dimeric partners</note>
    </ligand>
</feature>
<feature type="binding site" description="in other chain" evidence="8">
    <location>
        <position position="239"/>
    </location>
    <ligand>
        <name>IMP</name>
        <dbReference type="ChEBI" id="CHEBI:58053"/>
        <note>ligand shared between dimeric partners</note>
    </ligand>
</feature>
<feature type="binding site" evidence="8">
    <location>
        <begin position="412"/>
        <end position="414"/>
    </location>
    <ligand>
        <name>GTP</name>
        <dbReference type="ChEBI" id="CHEBI:37565"/>
    </ligand>
</feature>
<feature type="binding site" evidence="8">
    <location>
        <position position="40"/>
    </location>
    <ligand>
        <name>Mg(2+)</name>
        <dbReference type="ChEBI" id="CHEBI:18420"/>
    </ligand>
</feature>
<dbReference type="FunFam" id="3.90.170.10:FF:000001">
    <property type="entry name" value="Adenylosuccinate synthetase"/>
    <property type="match status" value="1"/>
</dbReference>
<keyword evidence="7 8" id="KW-0342">GTP-binding</keyword>
<reference evidence="11 12" key="1">
    <citation type="submission" date="2018-03" db="EMBL/GenBank/DDBJ databases">
        <title>Mesoflavibacter sp. HG37 and Mesoflavibacter sp. HG96 sp.nov., two marine bacteria isolated from seawater of Western Pacific Ocean.</title>
        <authorList>
            <person name="Cheng H."/>
            <person name="Wu Y.-H."/>
            <person name="Guo L.-L."/>
            <person name="Xu X.-W."/>
        </authorList>
    </citation>
    <scope>NUCLEOTIDE SEQUENCE [LARGE SCALE GENOMIC DNA]</scope>
    <source>
        <strain evidence="11 12">KCTC 42117</strain>
    </source>
</reference>
<dbReference type="FunFam" id="1.10.300.10:FF:000001">
    <property type="entry name" value="Adenylosuccinate synthetase"/>
    <property type="match status" value="1"/>
</dbReference>
<comment type="catalytic activity">
    <reaction evidence="8 10">
        <text>IMP + L-aspartate + GTP = N(6)-(1,2-dicarboxyethyl)-AMP + GDP + phosphate + 2 H(+)</text>
        <dbReference type="Rhea" id="RHEA:15753"/>
        <dbReference type="ChEBI" id="CHEBI:15378"/>
        <dbReference type="ChEBI" id="CHEBI:29991"/>
        <dbReference type="ChEBI" id="CHEBI:37565"/>
        <dbReference type="ChEBI" id="CHEBI:43474"/>
        <dbReference type="ChEBI" id="CHEBI:57567"/>
        <dbReference type="ChEBI" id="CHEBI:58053"/>
        <dbReference type="ChEBI" id="CHEBI:58189"/>
        <dbReference type="EC" id="6.3.4.4"/>
    </reaction>
</comment>
<keyword evidence="4 8" id="KW-0547">Nucleotide-binding</keyword>
<dbReference type="InterPro" id="IPR042109">
    <property type="entry name" value="Adenylosuccinate_synth_dom1"/>
</dbReference>
<comment type="function">
    <text evidence="8">Plays an important role in the de novo pathway of purine nucleotide biosynthesis. Catalyzes the first committed step in the biosynthesis of AMP from IMP.</text>
</comment>
<feature type="binding site" description="in other chain" evidence="8">
    <location>
        <position position="224"/>
    </location>
    <ligand>
        <name>IMP</name>
        <dbReference type="ChEBI" id="CHEBI:58053"/>
        <note>ligand shared between dimeric partners</note>
    </ligand>
</feature>
<feature type="binding site" evidence="8">
    <location>
        <position position="305"/>
    </location>
    <ligand>
        <name>GTP</name>
        <dbReference type="ChEBI" id="CHEBI:37565"/>
    </ligand>
</feature>
<dbReference type="InterPro" id="IPR042111">
    <property type="entry name" value="Adenylosuccinate_synth_dom3"/>
</dbReference>
<dbReference type="Gene3D" id="3.90.170.10">
    <property type="entry name" value="Adenylosuccinate Synthetase, subunit A, domain 3"/>
    <property type="match status" value="1"/>
</dbReference>
<dbReference type="SMART" id="SM00788">
    <property type="entry name" value="Adenylsucc_synt"/>
    <property type="match status" value="1"/>
</dbReference>
<comment type="similarity">
    <text evidence="8 10">Belongs to the adenylosuccinate synthetase family.</text>
</comment>
<dbReference type="GO" id="GO:0000287">
    <property type="term" value="F:magnesium ion binding"/>
    <property type="evidence" value="ECO:0007669"/>
    <property type="project" value="UniProtKB-UniRule"/>
</dbReference>
<dbReference type="GO" id="GO:0005525">
    <property type="term" value="F:GTP binding"/>
    <property type="evidence" value="ECO:0007669"/>
    <property type="project" value="UniProtKB-UniRule"/>
</dbReference>
<dbReference type="InterPro" id="IPR033128">
    <property type="entry name" value="Adenylosuccin_syn_Lys_AS"/>
</dbReference>
<feature type="binding site" evidence="8">
    <location>
        <begin position="331"/>
        <end position="333"/>
    </location>
    <ligand>
        <name>GTP</name>
        <dbReference type="ChEBI" id="CHEBI:37565"/>
    </ligand>
</feature>
<feature type="active site" evidence="9">
    <location>
        <position position="140"/>
    </location>
</feature>
<sequence length="423" mass="46781">MAVDLLLGLQWGDEGKGKIVDVLTSKYNIIARFQGGPNAGHTLVFNGKKHVLHTIPSGIFHKNATNLVGNGVVIDPVIFKKELDKLAEQDVDYKKSLLISRKAHIILPTHRLLDAASEASKGKAKIGSTLKGIGPTYMDKTGRNGLRVGDLELDNWQEKYRSLADKHESMIDFYDAKIEYDLKELESEFFEAVNVLKSLTFIDSEEYVFQAQKSGKSILAEGAQGSLLDIDFGTYPFVTSSNTTAAGACTGLGVAPNKIKEVFGIFKAYTTRVGSGPFPTELFDEDGATMARVGHEFGATTGRPRRCGWLDLVALKYACQVNGVTQLMMMKADVLSGFKTLKVATAYKYKGEEIKHLPYNIEPENVEPVYTEFKGWSEDLTEMSEASTLPKELNEYIAFLEKELEIPITIVSVGPDRKQTIFR</sequence>
<dbReference type="HAMAP" id="MF_00011">
    <property type="entry name" value="Adenylosucc_synth"/>
    <property type="match status" value="1"/>
</dbReference>
<feature type="active site" description="Proton donor" evidence="8">
    <location>
        <position position="41"/>
    </location>
</feature>
<feature type="binding site" description="in other chain" evidence="8">
    <location>
        <begin position="38"/>
        <end position="41"/>
    </location>
    <ligand>
        <name>IMP</name>
        <dbReference type="ChEBI" id="CHEBI:58053"/>
        <note>ligand shared between dimeric partners</note>
    </ligand>
</feature>
<evidence type="ECO:0000256" key="5">
    <source>
        <dbReference type="ARBA" id="ARBA00022755"/>
    </source>
</evidence>
<organism evidence="11 12">
    <name type="scientific">Mesoflavibacter zeaxanthinifaciens subsp. sabulilitoris</name>
    <dbReference type="NCBI Taxonomy" id="1520893"/>
    <lineage>
        <taxon>Bacteria</taxon>
        <taxon>Pseudomonadati</taxon>
        <taxon>Bacteroidota</taxon>
        <taxon>Flavobacteriia</taxon>
        <taxon>Flavobacteriales</taxon>
        <taxon>Flavobacteriaceae</taxon>
        <taxon>Mesoflavibacter</taxon>
    </lineage>
</organism>
<keyword evidence="6 8" id="KW-0460">Magnesium</keyword>
<dbReference type="UniPathway" id="UPA00075">
    <property type="reaction ID" value="UER00335"/>
</dbReference>
<dbReference type="PANTHER" id="PTHR11846">
    <property type="entry name" value="ADENYLOSUCCINATE SYNTHETASE"/>
    <property type="match status" value="1"/>
</dbReference>
<dbReference type="CDD" id="cd03108">
    <property type="entry name" value="AdSS"/>
    <property type="match status" value="1"/>
</dbReference>
<dbReference type="InterPro" id="IPR018220">
    <property type="entry name" value="Adenylosuccin_syn_GTP-bd"/>
</dbReference>
<comment type="subcellular location">
    <subcellularLocation>
        <location evidence="8">Cytoplasm</location>
    </subcellularLocation>
</comment>
<comment type="subunit">
    <text evidence="1 8">Homodimer.</text>
</comment>
<evidence type="ECO:0000313" key="11">
    <source>
        <dbReference type="EMBL" id="PSG89255.1"/>
    </source>
</evidence>
<dbReference type="NCBIfam" id="NF002223">
    <property type="entry name" value="PRK01117.1"/>
    <property type="match status" value="1"/>
</dbReference>
<evidence type="ECO:0000256" key="9">
    <source>
        <dbReference type="PROSITE-ProRule" id="PRU10134"/>
    </source>
</evidence>
<dbReference type="GO" id="GO:0044208">
    <property type="term" value="P:'de novo' AMP biosynthetic process"/>
    <property type="evidence" value="ECO:0007669"/>
    <property type="project" value="UniProtKB-UniRule"/>
</dbReference>
<dbReference type="PANTHER" id="PTHR11846:SF0">
    <property type="entry name" value="ADENYLOSUCCINATE SYNTHETASE"/>
    <property type="match status" value="1"/>
</dbReference>
<comment type="cofactor">
    <cofactor evidence="8">
        <name>Mg(2+)</name>
        <dbReference type="ChEBI" id="CHEBI:18420"/>
    </cofactor>
    <text evidence="8">Binds 1 Mg(2+) ion per subunit.</text>
</comment>
<evidence type="ECO:0000256" key="2">
    <source>
        <dbReference type="ARBA" id="ARBA00022598"/>
    </source>
</evidence>
<evidence type="ECO:0000256" key="3">
    <source>
        <dbReference type="ARBA" id="ARBA00022723"/>
    </source>
</evidence>
<gene>
    <name evidence="8" type="primary">purA</name>
    <name evidence="11" type="ORF">C7H61_09890</name>
</gene>
<keyword evidence="8" id="KW-0963">Cytoplasm</keyword>
<evidence type="ECO:0000256" key="7">
    <source>
        <dbReference type="ARBA" id="ARBA00023134"/>
    </source>
</evidence>
<protein>
    <recommendedName>
        <fullName evidence="8 10">Adenylosuccinate synthetase</fullName>
        <shortName evidence="8">AMPSase</shortName>
        <shortName evidence="8">AdSS</shortName>
        <ecNumber evidence="8 10">6.3.4.4</ecNumber>
    </recommendedName>
    <alternativeName>
        <fullName evidence="8">IMP--aspartate ligase</fullName>
    </alternativeName>
</protein>
<feature type="active site" description="Proton acceptor" evidence="8">
    <location>
        <position position="13"/>
    </location>
</feature>
<feature type="binding site" description="in other chain" evidence="8">
    <location>
        <position position="129"/>
    </location>
    <ligand>
        <name>IMP</name>
        <dbReference type="ChEBI" id="CHEBI:58053"/>
        <note>ligand shared between dimeric partners</note>
    </ligand>
</feature>
<dbReference type="RefSeq" id="WP_106679365.1">
    <property type="nucleotide sequence ID" value="NZ_JACHWV010000003.1"/>
</dbReference>
<evidence type="ECO:0000256" key="10">
    <source>
        <dbReference type="RuleBase" id="RU000520"/>
    </source>
</evidence>
<evidence type="ECO:0000256" key="6">
    <source>
        <dbReference type="ARBA" id="ARBA00022842"/>
    </source>
</evidence>
<evidence type="ECO:0000256" key="1">
    <source>
        <dbReference type="ARBA" id="ARBA00011738"/>
    </source>
</evidence>
<dbReference type="Proteomes" id="UP000238430">
    <property type="component" value="Unassembled WGS sequence"/>
</dbReference>
<feature type="binding site" evidence="8">
    <location>
        <position position="143"/>
    </location>
    <ligand>
        <name>IMP</name>
        <dbReference type="ChEBI" id="CHEBI:58053"/>
        <note>ligand shared between dimeric partners</note>
    </ligand>
</feature>
<proteinExistence type="inferred from homology"/>
<dbReference type="GO" id="GO:0005737">
    <property type="term" value="C:cytoplasm"/>
    <property type="evidence" value="ECO:0007669"/>
    <property type="project" value="UniProtKB-SubCell"/>
</dbReference>
<keyword evidence="12" id="KW-1185">Reference proteome</keyword>
<feature type="binding site" evidence="8">
    <location>
        <begin position="299"/>
        <end position="305"/>
    </location>
    <ligand>
        <name>substrate</name>
    </ligand>
</feature>
<accession>A0A2T1NAX3</accession>
<dbReference type="EC" id="6.3.4.4" evidence="8 10"/>
<feature type="binding site" evidence="8">
    <location>
        <begin position="40"/>
        <end position="42"/>
    </location>
    <ligand>
        <name>GTP</name>
        <dbReference type="ChEBI" id="CHEBI:37565"/>
    </ligand>
</feature>
<dbReference type="PROSITE" id="PS01266">
    <property type="entry name" value="ADENYLOSUCCIN_SYN_1"/>
    <property type="match status" value="1"/>
</dbReference>
<comment type="pathway">
    <text evidence="8 10">Purine metabolism; AMP biosynthesis via de novo pathway; AMP from IMP: step 1/2.</text>
</comment>
<dbReference type="GO" id="GO:0046040">
    <property type="term" value="P:IMP metabolic process"/>
    <property type="evidence" value="ECO:0007669"/>
    <property type="project" value="TreeGrafter"/>
</dbReference>
<dbReference type="Pfam" id="PF00709">
    <property type="entry name" value="Adenylsucc_synt"/>
    <property type="match status" value="1"/>
</dbReference>
<dbReference type="PROSITE" id="PS00513">
    <property type="entry name" value="ADENYLOSUCCIN_SYN_2"/>
    <property type="match status" value="1"/>
</dbReference>
<evidence type="ECO:0000256" key="4">
    <source>
        <dbReference type="ARBA" id="ARBA00022741"/>
    </source>
</evidence>
<dbReference type="EMBL" id="PXOT01000024">
    <property type="protein sequence ID" value="PSG89255.1"/>
    <property type="molecule type" value="Genomic_DNA"/>
</dbReference>
<dbReference type="SUPFAM" id="SSF52540">
    <property type="entry name" value="P-loop containing nucleoside triphosphate hydrolases"/>
    <property type="match status" value="1"/>
</dbReference>
<feature type="binding site" evidence="8">
    <location>
        <begin position="12"/>
        <end position="18"/>
    </location>
    <ligand>
        <name>GTP</name>
        <dbReference type="ChEBI" id="CHEBI:37565"/>
    </ligand>
</feature>
<keyword evidence="2 8" id="KW-0436">Ligase</keyword>
<dbReference type="Gene3D" id="1.10.300.10">
    <property type="entry name" value="Adenylosuccinate Synthetase, subunit A, domain 2"/>
    <property type="match status" value="1"/>
</dbReference>
<dbReference type="GO" id="GO:0004019">
    <property type="term" value="F:adenylosuccinate synthase activity"/>
    <property type="evidence" value="ECO:0007669"/>
    <property type="project" value="UniProtKB-UniRule"/>
</dbReference>
<feature type="binding site" description="in other chain" evidence="8">
    <location>
        <position position="303"/>
    </location>
    <ligand>
        <name>IMP</name>
        <dbReference type="ChEBI" id="CHEBI:58053"/>
        <note>ligand shared between dimeric partners</note>
    </ligand>
</feature>